<dbReference type="PROSITE" id="PS00217">
    <property type="entry name" value="SUGAR_TRANSPORT_2"/>
    <property type="match status" value="1"/>
</dbReference>
<comment type="subcellular location">
    <subcellularLocation>
        <location evidence="1">Membrane</location>
        <topology evidence="1">Multi-pass membrane protein</topology>
    </subcellularLocation>
</comment>
<feature type="transmembrane region" description="Helical" evidence="7">
    <location>
        <begin position="69"/>
        <end position="87"/>
    </location>
</feature>
<protein>
    <submittedName>
        <fullName evidence="9">MFS family transporter: hexose</fullName>
    </submittedName>
</protein>
<dbReference type="AlphaFoldDB" id="A4RV89"/>
<proteinExistence type="inferred from homology"/>
<dbReference type="PANTHER" id="PTHR48022:SF2">
    <property type="entry name" value="PLASTIDIC GLUCOSE TRANSPORTER 4"/>
    <property type="match status" value="1"/>
</dbReference>
<dbReference type="eggNOG" id="KOG0254">
    <property type="taxonomic scope" value="Eukaryota"/>
</dbReference>
<keyword evidence="10" id="KW-1185">Reference proteome</keyword>
<dbReference type="GeneID" id="5001133"/>
<keyword evidence="3 7" id="KW-0812">Transmembrane</keyword>
<dbReference type="SUPFAM" id="SSF103473">
    <property type="entry name" value="MFS general substrate transporter"/>
    <property type="match status" value="1"/>
</dbReference>
<feature type="transmembrane region" description="Helical" evidence="7">
    <location>
        <begin position="126"/>
        <end position="148"/>
    </location>
</feature>
<feature type="transmembrane region" description="Helical" evidence="7">
    <location>
        <begin position="234"/>
        <end position="256"/>
    </location>
</feature>
<dbReference type="HOGENOM" id="CLU_001265_30_5_1"/>
<feature type="transmembrane region" description="Helical" evidence="7">
    <location>
        <begin position="365"/>
        <end position="385"/>
    </location>
</feature>
<feature type="transmembrane region" description="Helical" evidence="7">
    <location>
        <begin position="35"/>
        <end position="57"/>
    </location>
</feature>
<dbReference type="NCBIfam" id="TIGR00879">
    <property type="entry name" value="SP"/>
    <property type="match status" value="1"/>
</dbReference>
<evidence type="ECO:0000256" key="7">
    <source>
        <dbReference type="SAM" id="Phobius"/>
    </source>
</evidence>
<dbReference type="Gramene" id="ABO95389">
    <property type="protein sequence ID" value="ABO95389"/>
    <property type="gene ID" value="OSTLU_3240"/>
</dbReference>
<dbReference type="OMA" id="WAITASF"/>
<dbReference type="GO" id="GO:0005351">
    <property type="term" value="F:carbohydrate:proton symporter activity"/>
    <property type="evidence" value="ECO:0007669"/>
    <property type="project" value="TreeGrafter"/>
</dbReference>
<keyword evidence="5 7" id="KW-0472">Membrane</keyword>
<dbReference type="InterPro" id="IPR005829">
    <property type="entry name" value="Sugar_transporter_CS"/>
</dbReference>
<evidence type="ECO:0000256" key="4">
    <source>
        <dbReference type="ARBA" id="ARBA00022989"/>
    </source>
</evidence>
<sequence>VAVAALGAFSFGYHCGVVNPALEALASDIGIARDVAAKGAVVSSMLMGAAFGSFAAGASADKFGRKKSLALAGVALALGSAACAAATTLRTMLAGRAIVGVGVGLVSILVPMYVSELSPPEHRGVLGSGPQLSIGFGILVAMFLGLPLQGVDVDPAWWRTMFWLATVPAVALATLANGIPESPSWLRSKGHFQEADAVESKQFGAVAPKRADDMGSTKVATWQETLQGRSNRRAVITGPMLFFIQQFAGINAIIYFSTAIFQSAGIESGVLASVAVCVVNIVGSVIATGLLDKTGRKPLLMYSFLGMAVSCVGLAIAGAFPAMVMAPALSLFSVLSYVFIFGMGAGPVPGLLSSEIFAPAVRGKGMSLCFLAHWIFNFCIGQGFLPAVEYFGASVVYMFFAAFSMFGFFFTQAYVVETKGKSLEQIAVEL</sequence>
<dbReference type="CDD" id="cd17315">
    <property type="entry name" value="MFS_GLUT_like"/>
    <property type="match status" value="1"/>
</dbReference>
<dbReference type="Gene3D" id="1.20.1250.20">
    <property type="entry name" value="MFS general substrate transporter like domains"/>
    <property type="match status" value="1"/>
</dbReference>
<name>A4RV89_OSTLU</name>
<dbReference type="PRINTS" id="PR00171">
    <property type="entry name" value="SUGRTRNSPORT"/>
</dbReference>
<feature type="transmembrane region" description="Helical" evidence="7">
    <location>
        <begin position="299"/>
        <end position="323"/>
    </location>
</feature>
<dbReference type="PROSITE" id="PS50850">
    <property type="entry name" value="MFS"/>
    <property type="match status" value="1"/>
</dbReference>
<keyword evidence="6" id="KW-0813">Transport</keyword>
<feature type="transmembrane region" description="Helical" evidence="7">
    <location>
        <begin position="391"/>
        <end position="416"/>
    </location>
</feature>
<keyword evidence="4 7" id="KW-1133">Transmembrane helix</keyword>
<evidence type="ECO:0000256" key="2">
    <source>
        <dbReference type="ARBA" id="ARBA00010992"/>
    </source>
</evidence>
<comment type="similarity">
    <text evidence="2 6">Belongs to the major facilitator superfamily. Sugar transporter (TC 2.A.1.1) family.</text>
</comment>
<feature type="transmembrane region" description="Helical" evidence="7">
    <location>
        <begin position="329"/>
        <end position="353"/>
    </location>
</feature>
<dbReference type="PROSITE" id="PS00216">
    <property type="entry name" value="SUGAR_TRANSPORT_1"/>
    <property type="match status" value="1"/>
</dbReference>
<evidence type="ECO:0000259" key="8">
    <source>
        <dbReference type="PROSITE" id="PS50850"/>
    </source>
</evidence>
<dbReference type="InterPro" id="IPR036259">
    <property type="entry name" value="MFS_trans_sf"/>
</dbReference>
<feature type="transmembrane region" description="Helical" evidence="7">
    <location>
        <begin position="93"/>
        <end position="114"/>
    </location>
</feature>
<evidence type="ECO:0000256" key="6">
    <source>
        <dbReference type="RuleBase" id="RU003346"/>
    </source>
</evidence>
<dbReference type="GO" id="GO:0016020">
    <property type="term" value="C:membrane"/>
    <property type="evidence" value="ECO:0007669"/>
    <property type="project" value="UniProtKB-SubCell"/>
</dbReference>
<feature type="domain" description="Major facilitator superfamily (MFS) profile" evidence="8">
    <location>
        <begin position="1"/>
        <end position="419"/>
    </location>
</feature>
<evidence type="ECO:0000256" key="5">
    <source>
        <dbReference type="ARBA" id="ARBA00023136"/>
    </source>
</evidence>
<gene>
    <name evidence="9" type="ORF">OSTLU_3240</name>
</gene>
<dbReference type="KEGG" id="olu:OSTLU_3240"/>
<dbReference type="OrthoDB" id="6612291at2759"/>
<dbReference type="EMBL" id="CP000583">
    <property type="protein sequence ID" value="ABO95389.1"/>
    <property type="molecule type" value="Genomic_DNA"/>
</dbReference>
<dbReference type="Pfam" id="PF00083">
    <property type="entry name" value="Sugar_tr"/>
    <property type="match status" value="1"/>
</dbReference>
<evidence type="ECO:0000256" key="3">
    <source>
        <dbReference type="ARBA" id="ARBA00022692"/>
    </source>
</evidence>
<evidence type="ECO:0000256" key="1">
    <source>
        <dbReference type="ARBA" id="ARBA00004141"/>
    </source>
</evidence>
<dbReference type="InterPro" id="IPR003663">
    <property type="entry name" value="Sugar/inositol_transpt"/>
</dbReference>
<feature type="non-terminal residue" evidence="9">
    <location>
        <position position="1"/>
    </location>
</feature>
<dbReference type="Proteomes" id="UP000001568">
    <property type="component" value="Chromosome 3"/>
</dbReference>
<organism evidence="9 10">
    <name type="scientific">Ostreococcus lucimarinus (strain CCE9901)</name>
    <dbReference type="NCBI Taxonomy" id="436017"/>
    <lineage>
        <taxon>Eukaryota</taxon>
        <taxon>Viridiplantae</taxon>
        <taxon>Chlorophyta</taxon>
        <taxon>Mamiellophyceae</taxon>
        <taxon>Mamiellales</taxon>
        <taxon>Bathycoccaceae</taxon>
        <taxon>Ostreococcus</taxon>
    </lineage>
</organism>
<dbReference type="InterPro" id="IPR050360">
    <property type="entry name" value="MFS_Sugar_Transporters"/>
</dbReference>
<dbReference type="InterPro" id="IPR020846">
    <property type="entry name" value="MFS_dom"/>
</dbReference>
<feature type="non-terminal residue" evidence="9">
    <location>
        <position position="430"/>
    </location>
</feature>
<evidence type="ECO:0000313" key="9">
    <source>
        <dbReference type="EMBL" id="ABO95389.1"/>
    </source>
</evidence>
<dbReference type="InterPro" id="IPR005828">
    <property type="entry name" value="MFS_sugar_transport-like"/>
</dbReference>
<evidence type="ECO:0000313" key="10">
    <source>
        <dbReference type="Proteomes" id="UP000001568"/>
    </source>
</evidence>
<dbReference type="PANTHER" id="PTHR48022">
    <property type="entry name" value="PLASTIDIC GLUCOSE TRANSPORTER 4"/>
    <property type="match status" value="1"/>
</dbReference>
<feature type="transmembrane region" description="Helical" evidence="7">
    <location>
        <begin position="268"/>
        <end position="287"/>
    </location>
</feature>
<reference evidence="9 10" key="1">
    <citation type="journal article" date="2007" name="Proc. Natl. Acad. Sci. U.S.A.">
        <title>The tiny eukaryote Ostreococcus provides genomic insights into the paradox of plankton speciation.</title>
        <authorList>
            <person name="Palenik B."/>
            <person name="Grimwood J."/>
            <person name="Aerts A."/>
            <person name="Rouze P."/>
            <person name="Salamov A."/>
            <person name="Putnam N."/>
            <person name="Dupont C."/>
            <person name="Jorgensen R."/>
            <person name="Derelle E."/>
            <person name="Rombauts S."/>
            <person name="Zhou K."/>
            <person name="Otillar R."/>
            <person name="Merchant S.S."/>
            <person name="Podell S."/>
            <person name="Gaasterland T."/>
            <person name="Napoli C."/>
            <person name="Gendler K."/>
            <person name="Manuell A."/>
            <person name="Tai V."/>
            <person name="Vallon O."/>
            <person name="Piganeau G."/>
            <person name="Jancek S."/>
            <person name="Heijde M."/>
            <person name="Jabbari K."/>
            <person name="Bowler C."/>
            <person name="Lohr M."/>
            <person name="Robbens S."/>
            <person name="Werner G."/>
            <person name="Dubchak I."/>
            <person name="Pazour G.J."/>
            <person name="Ren Q."/>
            <person name="Paulsen I."/>
            <person name="Delwiche C."/>
            <person name="Schmutz J."/>
            <person name="Rokhsar D."/>
            <person name="Van de Peer Y."/>
            <person name="Moreau H."/>
            <person name="Grigoriev I.V."/>
        </authorList>
    </citation>
    <scope>NUCLEOTIDE SEQUENCE [LARGE SCALE GENOMIC DNA]</scope>
    <source>
        <strain evidence="9 10">CCE9901</strain>
    </source>
</reference>
<dbReference type="RefSeq" id="XP_001417096.1">
    <property type="nucleotide sequence ID" value="XM_001417059.1"/>
</dbReference>
<accession>A4RV89</accession>